<dbReference type="GO" id="GO:0005794">
    <property type="term" value="C:Golgi apparatus"/>
    <property type="evidence" value="ECO:0007669"/>
    <property type="project" value="UniProtKB-ARBA"/>
</dbReference>
<keyword evidence="4" id="KW-0067">ATP-binding</keyword>
<evidence type="ECO:0000256" key="4">
    <source>
        <dbReference type="PIRSR" id="PIRSR600407-2"/>
    </source>
</evidence>
<keyword evidence="2 5" id="KW-0378">Hydrolase</keyword>
<sequence length="576" mass="64778">MKYAVIVDAGSSGSRVYVYTWPDPAQYLEAVGKSSAVAKTLLPIETKPEWVYKVKPGISSFAGKTDEIWRSHLLALVEKAHQAVPKQDRPYTPFYFLATAGLRLTPEPERKKILDTVCSEVRKHTSFYLPECETHVAMIDGQTEGLYGWLGLNYLVHTHLNLEWSDFTKTYGFMDMGGASAQVAFAPSLSEAERHHDDLYTINVRTIGGDPVNWKVFVTTWLGFGANQAQSRYRQSILESLDEKYWEPLKNGAPLVAPDPCLQPAAMDVQMQKLEGYDQPQEVVYFGTGDYDACKTALEPLLNSGIPCKDEPCLFNGIHVPAFDLEHDKFVGVSEYWYSTSDLFALDGKMDYATFVDRTQNFCTTNWRDIADKYDHGDFGTNFDLETLKKACFKASWVLEILTKGFNFPLDPKDPASKHNFLDTFQSASDIGGKDLTWTLGRAVLYASSQIEAADTYKVGYAGYEQDWVSGGELPGVMSNEEYFAATSGYSKLWLFPMLGVFLFLYAVLAGRTGTKYLPAFVRNRLGQYAKIPKSPSLPVFESANDIPLQEYPHTTSWTPPSRVSSRINMRDWENQ</sequence>
<dbReference type="RefSeq" id="XP_024662851.1">
    <property type="nucleotide sequence ID" value="XM_024807083.1"/>
</dbReference>
<dbReference type="GO" id="GO:0004382">
    <property type="term" value="F:GDP phosphatase activity"/>
    <property type="evidence" value="ECO:0007669"/>
    <property type="project" value="TreeGrafter"/>
</dbReference>
<dbReference type="Gene3D" id="3.30.420.40">
    <property type="match status" value="1"/>
</dbReference>
<dbReference type="PROSITE" id="PS01238">
    <property type="entry name" value="GDA1_CD39_NTPASE"/>
    <property type="match status" value="1"/>
</dbReference>
<dbReference type="STRING" id="45607.A0A2T0FD59"/>
<evidence type="ECO:0000256" key="3">
    <source>
        <dbReference type="PIRSR" id="PIRSR600407-1"/>
    </source>
</evidence>
<evidence type="ECO:0000313" key="7">
    <source>
        <dbReference type="EMBL" id="PRT52905.1"/>
    </source>
</evidence>
<dbReference type="GO" id="GO:0005524">
    <property type="term" value="F:ATP binding"/>
    <property type="evidence" value="ECO:0007669"/>
    <property type="project" value="UniProtKB-KW"/>
</dbReference>
<keyword evidence="6" id="KW-0472">Membrane</keyword>
<organism evidence="7 8">
    <name type="scientific">Wickerhamiella sorbophila</name>
    <dbReference type="NCBI Taxonomy" id="45607"/>
    <lineage>
        <taxon>Eukaryota</taxon>
        <taxon>Fungi</taxon>
        <taxon>Dikarya</taxon>
        <taxon>Ascomycota</taxon>
        <taxon>Saccharomycotina</taxon>
        <taxon>Dipodascomycetes</taxon>
        <taxon>Dipodascales</taxon>
        <taxon>Trichomonascaceae</taxon>
        <taxon>Wickerhamiella</taxon>
    </lineage>
</organism>
<dbReference type="Gene3D" id="3.30.420.150">
    <property type="entry name" value="Exopolyphosphatase. Domain 2"/>
    <property type="match status" value="1"/>
</dbReference>
<dbReference type="Pfam" id="PF01150">
    <property type="entry name" value="GDA1_CD39"/>
    <property type="match status" value="1"/>
</dbReference>
<dbReference type="GO" id="GO:0017111">
    <property type="term" value="F:ribonucleoside triphosphate phosphatase activity"/>
    <property type="evidence" value="ECO:0007669"/>
    <property type="project" value="TreeGrafter"/>
</dbReference>
<reference evidence="7 8" key="1">
    <citation type="submission" date="2017-04" db="EMBL/GenBank/DDBJ databases">
        <title>Genome sequencing of [Candida] sorbophila.</title>
        <authorList>
            <person name="Ahn J.O."/>
        </authorList>
    </citation>
    <scope>NUCLEOTIDE SEQUENCE [LARGE SCALE GENOMIC DNA]</scope>
    <source>
        <strain evidence="7 8">DS02</strain>
    </source>
</reference>
<name>A0A2T0FD59_9ASCO</name>
<feature type="transmembrane region" description="Helical" evidence="6">
    <location>
        <begin position="493"/>
        <end position="511"/>
    </location>
</feature>
<keyword evidence="6" id="KW-1133">Transmembrane helix</keyword>
<dbReference type="OrthoDB" id="6372431at2759"/>
<feature type="active site" description="Proton acceptor" evidence="3">
    <location>
        <position position="144"/>
    </location>
</feature>
<keyword evidence="8" id="KW-1185">Reference proteome</keyword>
<proteinExistence type="inferred from homology"/>
<accession>A0A2T0FD59</accession>
<dbReference type="AlphaFoldDB" id="A0A2T0FD59"/>
<comment type="similarity">
    <text evidence="1 5">Belongs to the GDA1/CD39 NTPase family.</text>
</comment>
<keyword evidence="4" id="KW-0547">Nucleotide-binding</keyword>
<dbReference type="GeneID" id="36514274"/>
<evidence type="ECO:0000313" key="8">
    <source>
        <dbReference type="Proteomes" id="UP000238350"/>
    </source>
</evidence>
<dbReference type="GO" id="GO:0045134">
    <property type="term" value="F:UDP phosphatase activity"/>
    <property type="evidence" value="ECO:0007669"/>
    <property type="project" value="TreeGrafter"/>
</dbReference>
<dbReference type="GO" id="GO:0046036">
    <property type="term" value="P:CTP metabolic process"/>
    <property type="evidence" value="ECO:0007669"/>
    <property type="project" value="TreeGrafter"/>
</dbReference>
<evidence type="ECO:0000256" key="5">
    <source>
        <dbReference type="RuleBase" id="RU003833"/>
    </source>
</evidence>
<dbReference type="GO" id="GO:0006256">
    <property type="term" value="P:UDP catabolic process"/>
    <property type="evidence" value="ECO:0007669"/>
    <property type="project" value="TreeGrafter"/>
</dbReference>
<evidence type="ECO:0000256" key="6">
    <source>
        <dbReference type="SAM" id="Phobius"/>
    </source>
</evidence>
<dbReference type="Proteomes" id="UP000238350">
    <property type="component" value="Unassembled WGS sequence"/>
</dbReference>
<evidence type="ECO:0000256" key="1">
    <source>
        <dbReference type="ARBA" id="ARBA00009283"/>
    </source>
</evidence>
<dbReference type="PANTHER" id="PTHR11782:SF121">
    <property type="entry name" value="NUCLEOSIDE-DIPHOSPHATASE MIG-23"/>
    <property type="match status" value="1"/>
</dbReference>
<keyword evidence="6" id="KW-0812">Transmembrane</keyword>
<dbReference type="EMBL" id="NDIQ01000001">
    <property type="protein sequence ID" value="PRT52905.1"/>
    <property type="molecule type" value="Genomic_DNA"/>
</dbReference>
<feature type="binding site" evidence="4">
    <location>
        <begin position="178"/>
        <end position="182"/>
    </location>
    <ligand>
        <name>ATP</name>
        <dbReference type="ChEBI" id="CHEBI:30616"/>
    </ligand>
</feature>
<protein>
    <submittedName>
        <fullName evidence="7">Golgi apyrase</fullName>
    </submittedName>
</protein>
<dbReference type="GO" id="GO:0016020">
    <property type="term" value="C:membrane"/>
    <property type="evidence" value="ECO:0007669"/>
    <property type="project" value="TreeGrafter"/>
</dbReference>
<evidence type="ECO:0000256" key="2">
    <source>
        <dbReference type="ARBA" id="ARBA00022801"/>
    </source>
</evidence>
<dbReference type="PANTHER" id="PTHR11782">
    <property type="entry name" value="ADENOSINE/GUANOSINE DIPHOSPHATASE"/>
    <property type="match status" value="1"/>
</dbReference>
<gene>
    <name evidence="7" type="ORF">B9G98_00525</name>
</gene>
<comment type="caution">
    <text evidence="7">The sequence shown here is derived from an EMBL/GenBank/DDBJ whole genome shotgun (WGS) entry which is preliminary data.</text>
</comment>
<dbReference type="InterPro" id="IPR000407">
    <property type="entry name" value="GDA1_CD39_NTPase"/>
</dbReference>